<dbReference type="AlphaFoldDB" id="A0A023F9S4"/>
<evidence type="ECO:0000313" key="1">
    <source>
        <dbReference type="EMBL" id="JAC18241.1"/>
    </source>
</evidence>
<accession>A0A023F9S4</accession>
<sequence>EYESQLFGFSAFSAVLGLKHILDEIFQSILESMERKLVTAYNYNTDALSKSKESLLAVYRECIDRHTDDLKEIVNMYIAIPKDVILPDDDCQKEQCSEEEERDLDEQLQATRRHFEAQHAFERRLEETVHSISHYKKLVDEMSKLQEHCEALNVSLREINASTNLQQLDTHLLISFISQFKKKFSINT</sequence>
<name>A0A023F9S4_TRIIF</name>
<feature type="non-terminal residue" evidence="1">
    <location>
        <position position="1"/>
    </location>
</feature>
<dbReference type="EMBL" id="GBBI01000471">
    <property type="protein sequence ID" value="JAC18241.1"/>
    <property type="molecule type" value="mRNA"/>
</dbReference>
<reference evidence="1" key="1">
    <citation type="journal article" date="2014" name="PLoS Negl. Trop. Dis.">
        <title>An updated insight into the Sialotranscriptome of Triatoma infestans: developmental stage and geographic variations.</title>
        <authorList>
            <person name="Schwarz A."/>
            <person name="Medrano-Mercado N."/>
            <person name="Schaub G.A."/>
            <person name="Struchiner C.J."/>
            <person name="Bargues M.D."/>
            <person name="Levy M.Z."/>
            <person name="Ribeiro J.M."/>
        </authorList>
    </citation>
    <scope>NUCLEOTIDE SEQUENCE</scope>
    <source>
        <strain evidence="1">Chile</strain>
        <tissue evidence="1">Salivary glands</tissue>
    </source>
</reference>
<proteinExistence type="evidence at transcript level"/>
<organism evidence="1">
    <name type="scientific">Triatoma infestans</name>
    <name type="common">Assassin bug</name>
    <dbReference type="NCBI Taxonomy" id="30076"/>
    <lineage>
        <taxon>Eukaryota</taxon>
        <taxon>Metazoa</taxon>
        <taxon>Ecdysozoa</taxon>
        <taxon>Arthropoda</taxon>
        <taxon>Hexapoda</taxon>
        <taxon>Insecta</taxon>
        <taxon>Pterygota</taxon>
        <taxon>Neoptera</taxon>
        <taxon>Paraneoptera</taxon>
        <taxon>Hemiptera</taxon>
        <taxon>Heteroptera</taxon>
        <taxon>Panheteroptera</taxon>
        <taxon>Cimicomorpha</taxon>
        <taxon>Reduviidae</taxon>
        <taxon>Triatominae</taxon>
        <taxon>Triatoma</taxon>
    </lineage>
</organism>
<protein>
    <submittedName>
        <fullName evidence="1">Uncharacterized protein</fullName>
    </submittedName>
</protein>